<sequence length="241" mass="27169">MTGTPEQPVESEPEVEILLPNTTIVTHCVLKNDTERLTKSFEDPEDPYKESVEELINTRGEDGKAPLDLAATLGRIDFTKELIQRGADVNATTVKGFCALHHAAAWGRIGVLKVLVEANANLQQRNIHNERPRETALRYEKIECVDYLDWAEAKVSLLDTIRTAQETITDPEKVQGRLTKEDKNIVVNTCKEKTEWIETTADATTQDFISQKQAIDEVFAPILQKLNEPPPEKLEKSYELT</sequence>
<evidence type="ECO:0000256" key="2">
    <source>
        <dbReference type="ARBA" id="ARBA00023043"/>
    </source>
</evidence>
<comment type="caution">
    <text evidence="4">The sequence shown here is derived from an EMBL/GenBank/DDBJ whole genome shotgun (WGS) entry which is preliminary data.</text>
</comment>
<accession>A0ABQ9E934</accession>
<dbReference type="Proteomes" id="UP001217089">
    <property type="component" value="Unassembled WGS sequence"/>
</dbReference>
<dbReference type="Pfam" id="PF12796">
    <property type="entry name" value="Ank_2"/>
    <property type="match status" value="1"/>
</dbReference>
<evidence type="ECO:0000256" key="1">
    <source>
        <dbReference type="ARBA" id="ARBA00022737"/>
    </source>
</evidence>
<dbReference type="InterPro" id="IPR029048">
    <property type="entry name" value="HSP70_C_sf"/>
</dbReference>
<feature type="repeat" description="ANK" evidence="3">
    <location>
        <begin position="62"/>
        <end position="94"/>
    </location>
</feature>
<gene>
    <name evidence="4" type="ORF">KUTeg_021534</name>
</gene>
<keyword evidence="5" id="KW-1185">Reference proteome</keyword>
<dbReference type="PROSITE" id="PS50297">
    <property type="entry name" value="ANK_REP_REGION"/>
    <property type="match status" value="2"/>
</dbReference>
<dbReference type="Gene3D" id="1.20.1270.10">
    <property type="match status" value="1"/>
</dbReference>
<keyword evidence="2 3" id="KW-0040">ANK repeat</keyword>
<dbReference type="Gene3D" id="1.25.40.20">
    <property type="entry name" value="Ankyrin repeat-containing domain"/>
    <property type="match status" value="1"/>
</dbReference>
<evidence type="ECO:0008006" key="6">
    <source>
        <dbReference type="Google" id="ProtNLM"/>
    </source>
</evidence>
<proteinExistence type="predicted"/>
<reference evidence="4 5" key="1">
    <citation type="submission" date="2022-12" db="EMBL/GenBank/DDBJ databases">
        <title>Chromosome-level genome of Tegillarca granosa.</title>
        <authorList>
            <person name="Kim J."/>
        </authorList>
    </citation>
    <scope>NUCLEOTIDE SEQUENCE [LARGE SCALE GENOMIC DNA]</scope>
    <source>
        <strain evidence="4">Teg-2019</strain>
        <tissue evidence="4">Adductor muscle</tissue>
    </source>
</reference>
<dbReference type="SUPFAM" id="SSF100934">
    <property type="entry name" value="Heat shock protein 70kD (HSP70), C-terminal subdomain"/>
    <property type="match status" value="1"/>
</dbReference>
<dbReference type="PANTHER" id="PTHR24171">
    <property type="entry name" value="ANKYRIN REPEAT DOMAIN-CONTAINING PROTEIN 39-RELATED"/>
    <property type="match status" value="1"/>
</dbReference>
<evidence type="ECO:0000313" key="4">
    <source>
        <dbReference type="EMBL" id="KAJ8300015.1"/>
    </source>
</evidence>
<dbReference type="InterPro" id="IPR002110">
    <property type="entry name" value="Ankyrin_rpt"/>
</dbReference>
<name>A0ABQ9E934_TEGGR</name>
<dbReference type="EMBL" id="JARBDR010000919">
    <property type="protein sequence ID" value="KAJ8300015.1"/>
    <property type="molecule type" value="Genomic_DNA"/>
</dbReference>
<protein>
    <recommendedName>
        <fullName evidence="6">Ankyrin repeat domain-containing protein 45</fullName>
    </recommendedName>
</protein>
<keyword evidence="1" id="KW-0677">Repeat</keyword>
<evidence type="ECO:0000256" key="3">
    <source>
        <dbReference type="PROSITE-ProRule" id="PRU00023"/>
    </source>
</evidence>
<dbReference type="PROSITE" id="PS50088">
    <property type="entry name" value="ANK_REPEAT"/>
    <property type="match status" value="2"/>
</dbReference>
<dbReference type="InterPro" id="IPR036770">
    <property type="entry name" value="Ankyrin_rpt-contain_sf"/>
</dbReference>
<evidence type="ECO:0000313" key="5">
    <source>
        <dbReference type="Proteomes" id="UP001217089"/>
    </source>
</evidence>
<dbReference type="SMART" id="SM00248">
    <property type="entry name" value="ANK"/>
    <property type="match status" value="2"/>
</dbReference>
<organism evidence="4 5">
    <name type="scientific">Tegillarca granosa</name>
    <name type="common">Malaysian cockle</name>
    <name type="synonym">Anadara granosa</name>
    <dbReference type="NCBI Taxonomy" id="220873"/>
    <lineage>
        <taxon>Eukaryota</taxon>
        <taxon>Metazoa</taxon>
        <taxon>Spiralia</taxon>
        <taxon>Lophotrochozoa</taxon>
        <taxon>Mollusca</taxon>
        <taxon>Bivalvia</taxon>
        <taxon>Autobranchia</taxon>
        <taxon>Pteriomorphia</taxon>
        <taxon>Arcoida</taxon>
        <taxon>Arcoidea</taxon>
        <taxon>Arcidae</taxon>
        <taxon>Tegillarca</taxon>
    </lineage>
</organism>
<feature type="repeat" description="ANK" evidence="3">
    <location>
        <begin position="95"/>
        <end position="127"/>
    </location>
</feature>
<dbReference type="SUPFAM" id="SSF48403">
    <property type="entry name" value="Ankyrin repeat"/>
    <property type="match status" value="1"/>
</dbReference>